<feature type="compositionally biased region" description="Basic and acidic residues" evidence="1">
    <location>
        <begin position="72"/>
        <end position="84"/>
    </location>
</feature>
<organism evidence="2 3">
    <name type="scientific">Rhodococcoides trifolii</name>
    <dbReference type="NCBI Taxonomy" id="908250"/>
    <lineage>
        <taxon>Bacteria</taxon>
        <taxon>Bacillati</taxon>
        <taxon>Actinomycetota</taxon>
        <taxon>Actinomycetes</taxon>
        <taxon>Mycobacteriales</taxon>
        <taxon>Nocardiaceae</taxon>
        <taxon>Rhodococcoides</taxon>
    </lineage>
</organism>
<feature type="compositionally biased region" description="Basic and acidic residues" evidence="1">
    <location>
        <begin position="98"/>
        <end position="107"/>
    </location>
</feature>
<dbReference type="Proteomes" id="UP000654257">
    <property type="component" value="Unassembled WGS sequence"/>
</dbReference>
<dbReference type="RefSeq" id="WP_188547757.1">
    <property type="nucleotide sequence ID" value="NZ_BMCU01000007.1"/>
</dbReference>
<dbReference type="AlphaFoldDB" id="A0A917G891"/>
<name>A0A917G891_9NOCA</name>
<keyword evidence="3" id="KW-1185">Reference proteome</keyword>
<feature type="compositionally biased region" description="Low complexity" evidence="1">
    <location>
        <begin position="57"/>
        <end position="71"/>
    </location>
</feature>
<protein>
    <recommendedName>
        <fullName evidence="4">General stress protein CsbD</fullName>
    </recommendedName>
</protein>
<sequence length="183" mass="19691">MTEDGPAQQARQDIADKVKGRAKEVIGAITGKDDIADEGRAQQAEVKLRREAEAEETAAAVQAEEAAQNLAEAEKDAADAKQSVEDITDANEAAAQNDRLEQQRAAEAKAMQTAELGRVAAENASVRKMEEAVVDRHDEELSASEEIDAATKDYADAKAKADALERRADEARKNAEQKTEGTE</sequence>
<accession>A0A917G891</accession>
<evidence type="ECO:0000256" key="1">
    <source>
        <dbReference type="SAM" id="MobiDB-lite"/>
    </source>
</evidence>
<gene>
    <name evidence="2" type="ORF">GCM10007304_47660</name>
</gene>
<dbReference type="EMBL" id="BMCU01000007">
    <property type="protein sequence ID" value="GGG28285.1"/>
    <property type="molecule type" value="Genomic_DNA"/>
</dbReference>
<feature type="compositionally biased region" description="Basic and acidic residues" evidence="1">
    <location>
        <begin position="149"/>
        <end position="183"/>
    </location>
</feature>
<feature type="region of interest" description="Disordered" evidence="1">
    <location>
        <begin position="56"/>
        <end position="111"/>
    </location>
</feature>
<evidence type="ECO:0008006" key="4">
    <source>
        <dbReference type="Google" id="ProtNLM"/>
    </source>
</evidence>
<feature type="region of interest" description="Disordered" evidence="1">
    <location>
        <begin position="1"/>
        <end position="20"/>
    </location>
</feature>
<evidence type="ECO:0000313" key="3">
    <source>
        <dbReference type="Proteomes" id="UP000654257"/>
    </source>
</evidence>
<proteinExistence type="predicted"/>
<evidence type="ECO:0000313" key="2">
    <source>
        <dbReference type="EMBL" id="GGG28285.1"/>
    </source>
</evidence>
<reference evidence="2" key="1">
    <citation type="journal article" date="2014" name="Int. J. Syst. Evol. Microbiol.">
        <title>Complete genome sequence of Corynebacterium casei LMG S-19264T (=DSM 44701T), isolated from a smear-ripened cheese.</title>
        <authorList>
            <consortium name="US DOE Joint Genome Institute (JGI-PGF)"/>
            <person name="Walter F."/>
            <person name="Albersmeier A."/>
            <person name="Kalinowski J."/>
            <person name="Ruckert C."/>
        </authorList>
    </citation>
    <scope>NUCLEOTIDE SEQUENCE</scope>
    <source>
        <strain evidence="2">CCM 7905</strain>
    </source>
</reference>
<comment type="caution">
    <text evidence="2">The sequence shown here is derived from an EMBL/GenBank/DDBJ whole genome shotgun (WGS) entry which is preliminary data.</text>
</comment>
<feature type="region of interest" description="Disordered" evidence="1">
    <location>
        <begin position="133"/>
        <end position="183"/>
    </location>
</feature>
<reference evidence="2" key="2">
    <citation type="submission" date="2020-09" db="EMBL/GenBank/DDBJ databases">
        <authorList>
            <person name="Sun Q."/>
            <person name="Sedlacek I."/>
        </authorList>
    </citation>
    <scope>NUCLEOTIDE SEQUENCE</scope>
    <source>
        <strain evidence="2">CCM 7905</strain>
    </source>
</reference>